<sequence>MSNVQIGEGSLSSAAQLVAEAKIDLDRKSQTLSSKIQGIGAQWGGQGAAAFHQLHTAWQEKQQTITNALNNFEASLRDTETDAVSTDTTQADTFQSQFNRLG</sequence>
<dbReference type="Proteomes" id="UP000468687">
    <property type="component" value="Unassembled WGS sequence"/>
</dbReference>
<gene>
    <name evidence="2" type="ORF">G3T38_16135</name>
</gene>
<dbReference type="Pfam" id="PF06013">
    <property type="entry name" value="WXG100"/>
    <property type="match status" value="1"/>
</dbReference>
<reference evidence="2 3" key="1">
    <citation type="journal article" date="2014" name="Int. J. Syst. Evol. Microbiol.">
        <title>Nocardioides zeae sp. nov., isolated from the stem of Zea mays.</title>
        <authorList>
            <person name="Glaeser S.P."/>
            <person name="McInroy J.A."/>
            <person name="Busse H.J."/>
            <person name="Kampfer P."/>
        </authorList>
    </citation>
    <scope>NUCLEOTIDE SEQUENCE [LARGE SCALE GENOMIC DNA]</scope>
    <source>
        <strain evidence="2 3">JCM 30728</strain>
    </source>
</reference>
<dbReference type="RefSeq" id="WP_163773350.1">
    <property type="nucleotide sequence ID" value="NZ_JAAGXA010000012.1"/>
</dbReference>
<dbReference type="EMBL" id="JAAGXA010000012">
    <property type="protein sequence ID" value="NEN79799.1"/>
    <property type="molecule type" value="Genomic_DNA"/>
</dbReference>
<protein>
    <submittedName>
        <fullName evidence="2">WXG100 family type VII secretion target</fullName>
    </submittedName>
</protein>
<dbReference type="InterPro" id="IPR036689">
    <property type="entry name" value="ESAT-6-like_sf"/>
</dbReference>
<evidence type="ECO:0000313" key="2">
    <source>
        <dbReference type="EMBL" id="NEN79799.1"/>
    </source>
</evidence>
<evidence type="ECO:0000313" key="3">
    <source>
        <dbReference type="Proteomes" id="UP000468687"/>
    </source>
</evidence>
<feature type="compositionally biased region" description="Polar residues" evidence="1">
    <location>
        <begin position="82"/>
        <end position="102"/>
    </location>
</feature>
<comment type="caution">
    <text evidence="2">The sequence shown here is derived from an EMBL/GenBank/DDBJ whole genome shotgun (WGS) entry which is preliminary data.</text>
</comment>
<dbReference type="SUPFAM" id="SSF140453">
    <property type="entry name" value="EsxAB dimer-like"/>
    <property type="match status" value="1"/>
</dbReference>
<name>A0A6P0HM53_9ACTN</name>
<keyword evidence="3" id="KW-1185">Reference proteome</keyword>
<organism evidence="2 3">
    <name type="scientific">Nocardioides zeae</name>
    <dbReference type="NCBI Taxonomy" id="1457234"/>
    <lineage>
        <taxon>Bacteria</taxon>
        <taxon>Bacillati</taxon>
        <taxon>Actinomycetota</taxon>
        <taxon>Actinomycetes</taxon>
        <taxon>Propionibacteriales</taxon>
        <taxon>Nocardioidaceae</taxon>
        <taxon>Nocardioides</taxon>
    </lineage>
</organism>
<proteinExistence type="predicted"/>
<dbReference type="Gene3D" id="1.10.287.1060">
    <property type="entry name" value="ESAT-6-like"/>
    <property type="match status" value="1"/>
</dbReference>
<dbReference type="InterPro" id="IPR010310">
    <property type="entry name" value="T7SS_ESAT-6-like"/>
</dbReference>
<feature type="region of interest" description="Disordered" evidence="1">
    <location>
        <begin position="81"/>
        <end position="102"/>
    </location>
</feature>
<evidence type="ECO:0000256" key="1">
    <source>
        <dbReference type="SAM" id="MobiDB-lite"/>
    </source>
</evidence>
<dbReference type="AlphaFoldDB" id="A0A6P0HM53"/>
<accession>A0A6P0HM53</accession>